<dbReference type="InterPro" id="IPR000210">
    <property type="entry name" value="BTB/POZ_dom"/>
</dbReference>
<dbReference type="Pfam" id="PF24681">
    <property type="entry name" value="Kelch_KLHDC2_KLHL20_DRC7"/>
    <property type="match status" value="1"/>
</dbReference>
<evidence type="ECO:0000256" key="3">
    <source>
        <dbReference type="ARBA" id="ARBA00022737"/>
    </source>
</evidence>
<dbReference type="SMART" id="SM00875">
    <property type="entry name" value="BACK"/>
    <property type="match status" value="1"/>
</dbReference>
<gene>
    <name evidence="6" type="ORF">EDS130_LOCUS13852</name>
</gene>
<evidence type="ECO:0000259" key="5">
    <source>
        <dbReference type="PROSITE" id="PS50097"/>
    </source>
</evidence>
<dbReference type="Pfam" id="PF07707">
    <property type="entry name" value="BACK"/>
    <property type="match status" value="1"/>
</dbReference>
<organism evidence="6 7">
    <name type="scientific">Adineta ricciae</name>
    <name type="common">Rotifer</name>
    <dbReference type="NCBI Taxonomy" id="249248"/>
    <lineage>
        <taxon>Eukaryota</taxon>
        <taxon>Metazoa</taxon>
        <taxon>Spiralia</taxon>
        <taxon>Gnathifera</taxon>
        <taxon>Rotifera</taxon>
        <taxon>Eurotatoria</taxon>
        <taxon>Bdelloidea</taxon>
        <taxon>Adinetida</taxon>
        <taxon>Adinetidae</taxon>
        <taxon>Adineta</taxon>
    </lineage>
</organism>
<comment type="caution">
    <text evidence="6">The sequence shown here is derived from an EMBL/GenBank/DDBJ whole genome shotgun (WGS) entry which is preliminary data.</text>
</comment>
<keyword evidence="4" id="KW-0833">Ubl conjugation pathway</keyword>
<evidence type="ECO:0000256" key="4">
    <source>
        <dbReference type="ARBA" id="ARBA00022786"/>
    </source>
</evidence>
<accession>A0A814FAF9</accession>
<dbReference type="OrthoDB" id="45365at2759"/>
<dbReference type="PROSITE" id="PS50097">
    <property type="entry name" value="BTB"/>
    <property type="match status" value="1"/>
</dbReference>
<dbReference type="Proteomes" id="UP000663852">
    <property type="component" value="Unassembled WGS sequence"/>
</dbReference>
<dbReference type="InterPro" id="IPR011705">
    <property type="entry name" value="BACK"/>
</dbReference>
<dbReference type="InterPro" id="IPR006652">
    <property type="entry name" value="Kelch_1"/>
</dbReference>
<protein>
    <recommendedName>
        <fullName evidence="5">BTB domain-containing protein</fullName>
    </recommendedName>
</protein>
<dbReference type="Pfam" id="PF00651">
    <property type="entry name" value="BTB"/>
    <property type="match status" value="1"/>
</dbReference>
<dbReference type="AlphaFoldDB" id="A0A814FAF9"/>
<keyword evidence="3" id="KW-0677">Repeat</keyword>
<dbReference type="Gene3D" id="2.120.10.80">
    <property type="entry name" value="Kelch-type beta propeller"/>
    <property type="match status" value="1"/>
</dbReference>
<dbReference type="SUPFAM" id="SSF54695">
    <property type="entry name" value="POZ domain"/>
    <property type="match status" value="1"/>
</dbReference>
<evidence type="ECO:0000256" key="2">
    <source>
        <dbReference type="ARBA" id="ARBA00022441"/>
    </source>
</evidence>
<dbReference type="InterPro" id="IPR015915">
    <property type="entry name" value="Kelch-typ_b-propeller"/>
</dbReference>
<dbReference type="InterPro" id="IPR011333">
    <property type="entry name" value="SKP1/BTB/POZ_sf"/>
</dbReference>
<proteinExistence type="predicted"/>
<dbReference type="PANTHER" id="PTHR24412">
    <property type="entry name" value="KELCH PROTEIN"/>
    <property type="match status" value="1"/>
</dbReference>
<feature type="domain" description="BTB" evidence="5">
    <location>
        <begin position="67"/>
        <end position="134"/>
    </location>
</feature>
<dbReference type="SMART" id="SM00612">
    <property type="entry name" value="Kelch"/>
    <property type="match status" value="6"/>
</dbReference>
<dbReference type="Gene3D" id="1.25.40.420">
    <property type="match status" value="1"/>
</dbReference>
<dbReference type="FunFam" id="1.25.40.420:FF:000001">
    <property type="entry name" value="Kelch-like family member 12"/>
    <property type="match status" value="1"/>
</dbReference>
<evidence type="ECO:0000313" key="7">
    <source>
        <dbReference type="Proteomes" id="UP000663852"/>
    </source>
</evidence>
<dbReference type="EMBL" id="CAJNOJ010000055">
    <property type="protein sequence ID" value="CAF0980558.1"/>
    <property type="molecule type" value="Genomic_DNA"/>
</dbReference>
<dbReference type="Pfam" id="PF01344">
    <property type="entry name" value="Kelch_1"/>
    <property type="match status" value="2"/>
</dbReference>
<evidence type="ECO:0000313" key="6">
    <source>
        <dbReference type="EMBL" id="CAF0980558.1"/>
    </source>
</evidence>
<comment type="pathway">
    <text evidence="1">Protein modification; protein ubiquitination.</text>
</comment>
<dbReference type="Gene3D" id="3.30.710.10">
    <property type="entry name" value="Potassium Channel Kv1.1, Chain A"/>
    <property type="match status" value="1"/>
</dbReference>
<dbReference type="PANTHER" id="PTHR24412:SF451">
    <property type="entry name" value="KELCH-LIKE PROTEIN 20"/>
    <property type="match status" value="1"/>
</dbReference>
<keyword evidence="2" id="KW-0880">Kelch repeat</keyword>
<dbReference type="SMART" id="SM00225">
    <property type="entry name" value="BTB"/>
    <property type="match status" value="1"/>
</dbReference>
<sequence length="1230" mass="139168">MEKMDTTQSPSLSSRICTIQHENQSTTTIDMLKDCSPCNNKLIKISDKHAKFLIENLNLLRKQKELCDVILTIRQSQIPAHRAVLSACSPYFKAMFTGELAESRQTEIVIHDVDEYAMELLIEFCYTSRIIVDEKNVQMLLPAACILQIEEVQITCCEFLQKQLDPTNCLGIRAFADTHSCRELLRIADRYAQQHFTDVKESEEFLCLPINQLIDIISSDELNMTCEEDVFNAVMQWVSCDLQQRKQYLPKILEHVRFPLMNARFLVTTVSSDPLIRSDQACRDLVDEAKDYLLLPQERLNMQGPRTRSRKPIRSGEVLFAVGGWCSGDAIASVEMFDPTTNEWRAVAPMSKRRCGVGVGVLNNLLYAVGGHDGVSYLNSVERFDPQTNQWSNEIAPTSSCRTSVGVAVLDGCLFAVGGQDGISCLNLVEKYDPSVQRWIRVASMGTKRLGVAVAVLDGYLYAIGGSDGQCPLSTVERYDPKANKWSSVASMNTRRKHLGCAVYNGYIYAVGGRDDATELSTAERFNPKTNQWTPVVAMNSRRSGVGLAVVNNHLMAIGGFDGAAYLKSVELYDSESNSWKLHGGMNYRRLGGGVGVIKIQQFDSILYGSSSTSTLVSTSPDDLKNRSISTLVDLKKNTNSIGNSTHSDRMSRIPSKLSDDNALDLDPQQESAISGTGVTKQTVTTAPKKYYYRTITLRVPLQEKKFLLKCASIKQQNRKSTLAERTTSTTSQIATKTILGVAFALAVSYLLRDALNNRGLEWPLPRLTQPETCHMDLAKNRDFNRYYGLSNSGNHFTSITNDACNSKIVVKSLFPPAVLKSDQQASSFIILSKFGTGKTSLRCEYFKSLPPADYFKLLILNQDLNKYLDRFVQFEISRKTECQGSNCLVNWSTDEFGQVILSLLVTQLVDEYEQEKFYLSDVSLDDKIELITILCYYYNGEDLKKLEIFVNYLLEKSSSEQYSASDAALQYKQQNVYYEKPLLKHLKDELNKFTVLSKIYEKLHLLIVVAEGEEFVNLLERRSMSGNVFTHFTWVLKILNKLLRKSVAVMVDGIDESHYFLQKNTESRKALESFFRSSVSNKIESLVLAQHFYLALFYPQINATNFQDAIRRSDKFLTHPIQWDTNALMNYADTVLQEMNRDASTDRCREFTDFAALVNYHNPNITEIINHLQTPRELHQFVQKLIVEMNNSAKDNDKPFIATYENVRKAYSEAETLFNRDDKLIETEP</sequence>
<evidence type="ECO:0000256" key="1">
    <source>
        <dbReference type="ARBA" id="ARBA00004906"/>
    </source>
</evidence>
<reference evidence="6" key="1">
    <citation type="submission" date="2021-02" db="EMBL/GenBank/DDBJ databases">
        <authorList>
            <person name="Nowell W R."/>
        </authorList>
    </citation>
    <scope>NUCLEOTIDE SEQUENCE</scope>
</reference>
<dbReference type="FunFam" id="3.30.710.10:FF:000001">
    <property type="entry name" value="Kelch-like family member 20"/>
    <property type="match status" value="1"/>
</dbReference>
<name>A0A814FAF9_ADIRI</name>
<dbReference type="SUPFAM" id="SSF117281">
    <property type="entry name" value="Kelch motif"/>
    <property type="match status" value="1"/>
</dbReference>